<sequence length="762" mass="86496">MSKMKNRFSLILSLVFFVASNASFAQSIAIIPKPVSVVLNKEIFQLNTNTTIVKPSASLAKNSGLLREALSSLTRYSFPISTQTKANYISLRIDSSKVLKQEGYQLNITKNAIEVIGHDEAGVFYGIQSLIQIVYQAQNNGFKLAGCRVNDYPRFAYRGLHLDVGRNLFPLSFLKKYIDLLTFYKINTFHWHLTEDQGWRIEIKKYPRLQSVSAYRDETIIGHKKDSPHRFDGKKYGGFYTQEEVKTLVKYASEKYITIIPEIEMPGHAVAALAAYPNLGCTTGSYKTATFWGVFDDVYCAGNDSTFIFLKNVLDEIIPLFPSKYIHIGGDECPKTRWKVCPKCQRRMIEEHLADEHELQSYFIRKIEKYVNSKGREIIGWDEILEGGLSPKATVMSWRGEAGGIAAAKQKHDVIMTPESHLYLDYYQSLQANEPTAAAGFTPLSKVYSYEPISAELRPEDEQYIKGVQANVWSEYMPTTKHVEYMAFPRALALSEIAWSQKELRNYDDFLVRLRQHRAILTQKEVNFFDRFEEFTYDFLMDKSGNTTVHLASTLPNTTIHYTLDGKIPTINDKVYSNQIVIDKSAYLKAQIFVGSKPYGQAFEQVFSYHKAIAKKVTLGNQPKAGYNPAVPFVLVNGLAGNSRYNNMQWVGFSGENVEATIDLESVQSISQIGINILKYHWQRMWEPNKLVFSLSEDGIHYQEVYRTSDFPANGINQISAKIATKKARFIKVQAENKGIIPAGEYGAGGKAWLLVDEIFVE</sequence>
<evidence type="ECO:0000256" key="4">
    <source>
        <dbReference type="ARBA" id="ARBA00022801"/>
    </source>
</evidence>
<keyword evidence="6" id="KW-0732">Signal</keyword>
<proteinExistence type="inferred from homology"/>
<comment type="similarity">
    <text evidence="2">Belongs to the glycosyl hydrolase 20 family.</text>
</comment>
<evidence type="ECO:0000313" key="11">
    <source>
        <dbReference type="Proteomes" id="UP001304671"/>
    </source>
</evidence>
<dbReference type="InterPro" id="IPR017853">
    <property type="entry name" value="GH"/>
</dbReference>
<evidence type="ECO:0000259" key="9">
    <source>
        <dbReference type="Pfam" id="PF13290"/>
    </source>
</evidence>
<comment type="catalytic activity">
    <reaction evidence="1">
        <text>Hydrolysis of terminal non-reducing N-acetyl-D-hexosamine residues in N-acetyl-beta-D-hexosaminides.</text>
        <dbReference type="EC" id="3.2.1.52"/>
    </reaction>
</comment>
<dbReference type="EMBL" id="JAYFUL010000013">
    <property type="protein sequence ID" value="MEA5258198.1"/>
    <property type="molecule type" value="Genomic_DNA"/>
</dbReference>
<keyword evidence="4" id="KW-0378">Hydrolase</keyword>
<dbReference type="InterPro" id="IPR015883">
    <property type="entry name" value="Glyco_hydro_20_cat"/>
</dbReference>
<dbReference type="InterPro" id="IPR015882">
    <property type="entry name" value="HEX_bac_N"/>
</dbReference>
<dbReference type="InterPro" id="IPR025705">
    <property type="entry name" value="Beta_hexosaminidase_sua/sub"/>
</dbReference>
<dbReference type="SUPFAM" id="SSF55545">
    <property type="entry name" value="beta-N-acetylhexosaminidase-like domain"/>
    <property type="match status" value="1"/>
</dbReference>
<accession>A0ABU5QME4</accession>
<evidence type="ECO:0000256" key="3">
    <source>
        <dbReference type="ARBA" id="ARBA00012663"/>
    </source>
</evidence>
<dbReference type="Gene3D" id="3.30.379.10">
    <property type="entry name" value="Chitobiase/beta-hexosaminidase domain 2-like"/>
    <property type="match status" value="1"/>
</dbReference>
<organism evidence="10 11">
    <name type="scientific">Arcicella aquatica</name>
    <dbReference type="NCBI Taxonomy" id="217141"/>
    <lineage>
        <taxon>Bacteria</taxon>
        <taxon>Pseudomonadati</taxon>
        <taxon>Bacteroidota</taxon>
        <taxon>Cytophagia</taxon>
        <taxon>Cytophagales</taxon>
        <taxon>Flectobacillaceae</taxon>
        <taxon>Arcicella</taxon>
    </lineage>
</organism>
<feature type="domain" description="Beta-hexosaminidase bacterial type N-terminal" evidence="8">
    <location>
        <begin position="28"/>
        <end position="152"/>
    </location>
</feature>
<dbReference type="EC" id="3.2.1.52" evidence="3"/>
<evidence type="ECO:0000256" key="1">
    <source>
        <dbReference type="ARBA" id="ARBA00001231"/>
    </source>
</evidence>
<dbReference type="Proteomes" id="UP001304671">
    <property type="component" value="Unassembled WGS sequence"/>
</dbReference>
<evidence type="ECO:0000259" key="7">
    <source>
        <dbReference type="Pfam" id="PF00728"/>
    </source>
</evidence>
<dbReference type="SUPFAM" id="SSF51445">
    <property type="entry name" value="(Trans)glycosidases"/>
    <property type="match status" value="1"/>
</dbReference>
<dbReference type="InterPro" id="IPR029018">
    <property type="entry name" value="Hex-like_dom2"/>
</dbReference>
<feature type="signal peptide" evidence="6">
    <location>
        <begin position="1"/>
        <end position="25"/>
    </location>
</feature>
<dbReference type="Pfam" id="PF02838">
    <property type="entry name" value="Glyco_hydro_20b"/>
    <property type="match status" value="1"/>
</dbReference>
<dbReference type="Pfam" id="PF13290">
    <property type="entry name" value="CHB_HEX_C_1"/>
    <property type="match status" value="1"/>
</dbReference>
<dbReference type="InterPro" id="IPR059177">
    <property type="entry name" value="GH29D-like_dom"/>
</dbReference>
<gene>
    <name evidence="10" type="ORF">VB264_10435</name>
</gene>
<reference evidence="10 11" key="1">
    <citation type="submission" date="2023-12" db="EMBL/GenBank/DDBJ databases">
        <title>Novel species of the genus Arcicella isolated from rivers.</title>
        <authorList>
            <person name="Lu H."/>
        </authorList>
    </citation>
    <scope>NUCLEOTIDE SEQUENCE [LARGE SCALE GENOMIC DNA]</scope>
    <source>
        <strain evidence="10 11">LMG 21963</strain>
    </source>
</reference>
<evidence type="ECO:0000256" key="2">
    <source>
        <dbReference type="ARBA" id="ARBA00006285"/>
    </source>
</evidence>
<dbReference type="PANTHER" id="PTHR22600">
    <property type="entry name" value="BETA-HEXOSAMINIDASE"/>
    <property type="match status" value="1"/>
</dbReference>
<evidence type="ECO:0000256" key="5">
    <source>
        <dbReference type="ARBA" id="ARBA00023295"/>
    </source>
</evidence>
<dbReference type="PRINTS" id="PR00738">
    <property type="entry name" value="GLHYDRLASE20"/>
</dbReference>
<dbReference type="RefSeq" id="WP_323249117.1">
    <property type="nucleotide sequence ID" value="NZ_JAYFUL010000013.1"/>
</dbReference>
<keyword evidence="11" id="KW-1185">Reference proteome</keyword>
<feature type="chain" id="PRO_5047495333" description="beta-N-acetylhexosaminidase" evidence="6">
    <location>
        <begin position="26"/>
        <end position="762"/>
    </location>
</feature>
<feature type="domain" description="Glycoside hydrolase family 20 catalytic" evidence="7">
    <location>
        <begin position="155"/>
        <end position="501"/>
    </location>
</feature>
<dbReference type="PANTHER" id="PTHR22600:SF57">
    <property type="entry name" value="BETA-N-ACETYLHEXOSAMINIDASE"/>
    <property type="match status" value="1"/>
</dbReference>
<protein>
    <recommendedName>
        <fullName evidence="3">beta-N-acetylhexosaminidase</fullName>
        <ecNumber evidence="3">3.2.1.52</ecNumber>
    </recommendedName>
</protein>
<feature type="domain" description="GH29D-like beta-sandwich" evidence="9">
    <location>
        <begin position="545"/>
        <end position="595"/>
    </location>
</feature>
<comment type="caution">
    <text evidence="10">The sequence shown here is derived from an EMBL/GenBank/DDBJ whole genome shotgun (WGS) entry which is preliminary data.</text>
</comment>
<dbReference type="Gene3D" id="2.60.120.260">
    <property type="entry name" value="Galactose-binding domain-like"/>
    <property type="match status" value="1"/>
</dbReference>
<evidence type="ECO:0000259" key="8">
    <source>
        <dbReference type="Pfam" id="PF02838"/>
    </source>
</evidence>
<dbReference type="Pfam" id="PF00728">
    <property type="entry name" value="Glyco_hydro_20"/>
    <property type="match status" value="1"/>
</dbReference>
<evidence type="ECO:0000256" key="6">
    <source>
        <dbReference type="SAM" id="SignalP"/>
    </source>
</evidence>
<dbReference type="Gene3D" id="3.20.20.80">
    <property type="entry name" value="Glycosidases"/>
    <property type="match status" value="1"/>
</dbReference>
<keyword evidence="5" id="KW-0326">Glycosidase</keyword>
<dbReference type="CDD" id="cd06563">
    <property type="entry name" value="GH20_chitobiase-like"/>
    <property type="match status" value="1"/>
</dbReference>
<name>A0ABU5QME4_9BACT</name>
<evidence type="ECO:0000313" key="10">
    <source>
        <dbReference type="EMBL" id="MEA5258198.1"/>
    </source>
</evidence>